<dbReference type="EMBL" id="CM034402">
    <property type="protein sequence ID" value="KAJ0174946.1"/>
    <property type="molecule type" value="Genomic_DNA"/>
</dbReference>
<gene>
    <name evidence="1" type="ORF">K1T71_009087</name>
</gene>
<accession>A0ACC1CTG4</accession>
<evidence type="ECO:0000313" key="1">
    <source>
        <dbReference type="EMBL" id="KAJ0174946.1"/>
    </source>
</evidence>
<protein>
    <submittedName>
        <fullName evidence="1">Uncharacterized protein</fullName>
    </submittedName>
</protein>
<dbReference type="Proteomes" id="UP000824533">
    <property type="component" value="Linkage Group LG16"/>
</dbReference>
<proteinExistence type="predicted"/>
<evidence type="ECO:0000313" key="2">
    <source>
        <dbReference type="Proteomes" id="UP000824533"/>
    </source>
</evidence>
<comment type="caution">
    <text evidence="1">The sequence shown here is derived from an EMBL/GenBank/DDBJ whole genome shotgun (WGS) entry which is preliminary data.</text>
</comment>
<keyword evidence="2" id="KW-1185">Reference proteome</keyword>
<organism evidence="1 2">
    <name type="scientific">Dendrolimus kikuchii</name>
    <dbReference type="NCBI Taxonomy" id="765133"/>
    <lineage>
        <taxon>Eukaryota</taxon>
        <taxon>Metazoa</taxon>
        <taxon>Ecdysozoa</taxon>
        <taxon>Arthropoda</taxon>
        <taxon>Hexapoda</taxon>
        <taxon>Insecta</taxon>
        <taxon>Pterygota</taxon>
        <taxon>Neoptera</taxon>
        <taxon>Endopterygota</taxon>
        <taxon>Lepidoptera</taxon>
        <taxon>Glossata</taxon>
        <taxon>Ditrysia</taxon>
        <taxon>Bombycoidea</taxon>
        <taxon>Lasiocampidae</taxon>
        <taxon>Dendrolimus</taxon>
    </lineage>
</organism>
<name>A0ACC1CTG4_9NEOP</name>
<sequence>MNELLQKHGCSNVFTIPAGLKELMADITREVLRDQPPKIFDFIANYLSVLLITREHGVMAVKILDDLCDCKPSVSEHLLQLGFERKETEMLSTVIKEEIEGFEPVEGKEKVREVQILKKILTRSALDEDMSAKVCQVARNAYRDYWYRKKLMEKSFKVSHDEPWEIAAQHTLEIYKKTKPSFSELTRATEKIQAAYRGYYVRRNFLRHLKRKKRSGPKVELPGPPLDIAASREIDLGPVIDIKVIEDNVGAMFDNDAGKKLGLQYDPMRTITHVIDDEEFLEENMESRSTTNRNAMHSIKMITAVILVHVIKYRSIARNRNASLPVPEELGPSSDGSEFEGGEASELTPATEGETQEIPEDISEFIDGEESIPATSVPSSAPETDVEDTVGEVTTGEEEA</sequence>
<reference evidence="1 2" key="1">
    <citation type="journal article" date="2021" name="Front. Genet.">
        <title>Chromosome-Level Genome Assembly Reveals Significant Gene Expansion in the Toll and IMD Signaling Pathways of Dendrolimus kikuchii.</title>
        <authorList>
            <person name="Zhou J."/>
            <person name="Wu P."/>
            <person name="Xiong Z."/>
            <person name="Liu N."/>
            <person name="Zhao N."/>
            <person name="Ji M."/>
            <person name="Qiu Y."/>
            <person name="Yang B."/>
        </authorList>
    </citation>
    <scope>NUCLEOTIDE SEQUENCE [LARGE SCALE GENOMIC DNA]</scope>
    <source>
        <strain evidence="1">Ann1</strain>
    </source>
</reference>